<dbReference type="SUPFAM" id="SSF46894">
    <property type="entry name" value="C-terminal effector domain of the bipartite response regulators"/>
    <property type="match status" value="1"/>
</dbReference>
<dbReference type="InterPro" id="IPR000792">
    <property type="entry name" value="Tscrpt_reg_LuxR_C"/>
</dbReference>
<keyword evidence="6" id="KW-1185">Reference proteome</keyword>
<evidence type="ECO:0000259" key="4">
    <source>
        <dbReference type="PROSITE" id="PS50043"/>
    </source>
</evidence>
<proteinExistence type="predicted"/>
<dbReference type="GO" id="GO:0006355">
    <property type="term" value="P:regulation of DNA-templated transcription"/>
    <property type="evidence" value="ECO:0007669"/>
    <property type="project" value="InterPro"/>
</dbReference>
<dbReference type="PROSITE" id="PS50043">
    <property type="entry name" value="HTH_LUXR_2"/>
    <property type="match status" value="1"/>
</dbReference>
<dbReference type="AlphaFoldDB" id="A0A5D3FFA4"/>
<comment type="caution">
    <text evidence="5">The sequence shown here is derived from an EMBL/GenBank/DDBJ whole genome shotgun (WGS) entry which is preliminary data.</text>
</comment>
<evidence type="ECO:0000313" key="6">
    <source>
        <dbReference type="Proteomes" id="UP000323505"/>
    </source>
</evidence>
<sequence>MVGDGCVSGGGAAGGVLYGRAREVAAIDRVLDRVRAGAGGGVLILRGEAGIGKTALLDHAEAQAAGLRVLRGGGVEAEAGVPFAALHLLFGGIPGGVDELPAAQAAALRAALGLARPRPEDRLLVGLAVLSLLARPDETPLVCLIDDAQWLDQESADALFFAARRTASRPIVFLIATRDDRSRTGLPELRLDGLDDDDARRLLDDLGADREHSTDREHSHDRELSDGLVREARGNPLALAAFAEAGSGRLARVPAEFGRAVRELDEPVRLLLAAVAADETGEPGVVVRAARDLGVPLDALEAAEESGLVSVTRTSIGFRHPLARAAAYQGVPVTRRIAVHRALAAVHARAGDADLRVRHLAAAALGTDETVAAELESAADDIGHDGIGHDGAGHDGIGHDGAGHHGAGHHGGPAVAAFAYERAARLAGEPAVRARRLAAAAEAELAAGNPEKARTLADEAARSGDAETRARAELVRAGVEAEHGVPEAAARLLMERARDHSEPEIRTRLLEEAVLHAWACGDRDTAVRARELLAGIAGPTNGLAEALGALLDDDVAEARRVLAGLPQDGTAGDERLHLLAAEVALLAGDDDAAAEASARLVARCRERGTPGPVPRGLAVQAWARLFHGAHDEARALARDAIEAAEAAGQRQQAAARRQQAAGRIVQAQASQAQASQARASQAQASQARAVQARQAAMEGDEVRCRALSADGGGGVGDALGLLALGLGRPEDALEHLRDARPDTPGPPGVLALADTVEAAVAAGRPTAGADAMARLEAFARDAGHAWADGVASRCRALLTADPAEAERHFDLALAAHREGGRPFERARTELLYGEWLRRSRRRAQARARLKAALEIFERLGAVPWAERARGELRAAGQGVRTSGSDDVPGRLTAQEMQVVRLAMTGATNRQIAARLRLSHRTVAYHLYKAFPKLGVASRAELHRHVPAEVPVGTASGPVGTASGPVGTASGPLGTASGRVRTASVPVGSASAGRAGADRTA</sequence>
<reference evidence="5 6" key="1">
    <citation type="submission" date="2019-08" db="EMBL/GenBank/DDBJ databases">
        <title>Actinomadura sp. nov. CYP1-5 isolated from mountain soil.</title>
        <authorList>
            <person name="Songsumanus A."/>
            <person name="Kuncharoen N."/>
            <person name="Kudo T."/>
            <person name="Yuki M."/>
            <person name="Igarashi Y."/>
            <person name="Tanasupawat S."/>
        </authorList>
    </citation>
    <scope>NUCLEOTIDE SEQUENCE [LARGE SCALE GENOMIC DNA]</scope>
    <source>
        <strain evidence="5 6">CYP1-5</strain>
    </source>
</reference>
<organism evidence="5 6">
    <name type="scientific">Actinomadura decatromicini</name>
    <dbReference type="NCBI Taxonomy" id="2604572"/>
    <lineage>
        <taxon>Bacteria</taxon>
        <taxon>Bacillati</taxon>
        <taxon>Actinomycetota</taxon>
        <taxon>Actinomycetes</taxon>
        <taxon>Streptosporangiales</taxon>
        <taxon>Thermomonosporaceae</taxon>
        <taxon>Actinomadura</taxon>
    </lineage>
</organism>
<feature type="compositionally biased region" description="Low complexity" evidence="3">
    <location>
        <begin position="981"/>
        <end position="994"/>
    </location>
</feature>
<dbReference type="GO" id="GO:0003677">
    <property type="term" value="F:DNA binding"/>
    <property type="evidence" value="ECO:0007669"/>
    <property type="project" value="InterPro"/>
</dbReference>
<dbReference type="CDD" id="cd06170">
    <property type="entry name" value="LuxR_C_like"/>
    <property type="match status" value="1"/>
</dbReference>
<evidence type="ECO:0000256" key="2">
    <source>
        <dbReference type="ARBA" id="ARBA00022840"/>
    </source>
</evidence>
<protein>
    <submittedName>
        <fullName evidence="5">Helix-turn-helix transcriptional regulator</fullName>
    </submittedName>
</protein>
<dbReference type="Proteomes" id="UP000323505">
    <property type="component" value="Unassembled WGS sequence"/>
</dbReference>
<dbReference type="InterPro" id="IPR016032">
    <property type="entry name" value="Sig_transdc_resp-reg_C-effctor"/>
</dbReference>
<keyword evidence="2" id="KW-0067">ATP-binding</keyword>
<dbReference type="GO" id="GO:0005737">
    <property type="term" value="C:cytoplasm"/>
    <property type="evidence" value="ECO:0007669"/>
    <property type="project" value="TreeGrafter"/>
</dbReference>
<dbReference type="EMBL" id="VSRQ01000005">
    <property type="protein sequence ID" value="TYK46769.1"/>
    <property type="molecule type" value="Genomic_DNA"/>
</dbReference>
<dbReference type="InterPro" id="IPR027417">
    <property type="entry name" value="P-loop_NTPase"/>
</dbReference>
<accession>A0A5D3FFA4</accession>
<feature type="compositionally biased region" description="Basic and acidic residues" evidence="3">
    <location>
        <begin position="382"/>
        <end position="403"/>
    </location>
</feature>
<evidence type="ECO:0000256" key="3">
    <source>
        <dbReference type="SAM" id="MobiDB-lite"/>
    </source>
</evidence>
<dbReference type="InterPro" id="IPR041664">
    <property type="entry name" value="AAA_16"/>
</dbReference>
<dbReference type="GO" id="GO:0005524">
    <property type="term" value="F:ATP binding"/>
    <property type="evidence" value="ECO:0007669"/>
    <property type="project" value="UniProtKB-KW"/>
</dbReference>
<evidence type="ECO:0000313" key="5">
    <source>
        <dbReference type="EMBL" id="TYK46769.1"/>
    </source>
</evidence>
<dbReference type="PRINTS" id="PR00038">
    <property type="entry name" value="HTHLUXR"/>
</dbReference>
<dbReference type="PANTHER" id="PTHR16305">
    <property type="entry name" value="TESTICULAR SOLUBLE ADENYLYL CYCLASE"/>
    <property type="match status" value="1"/>
</dbReference>
<name>A0A5D3FFA4_9ACTN</name>
<keyword evidence="1" id="KW-0547">Nucleotide-binding</keyword>
<dbReference type="Pfam" id="PF00196">
    <property type="entry name" value="GerE"/>
    <property type="match status" value="1"/>
</dbReference>
<gene>
    <name evidence="5" type="ORF">FXF68_23270</name>
</gene>
<dbReference type="GO" id="GO:0004016">
    <property type="term" value="F:adenylate cyclase activity"/>
    <property type="evidence" value="ECO:0007669"/>
    <property type="project" value="TreeGrafter"/>
</dbReference>
<dbReference type="SMART" id="SM00421">
    <property type="entry name" value="HTH_LUXR"/>
    <property type="match status" value="1"/>
</dbReference>
<dbReference type="Gene3D" id="1.10.10.10">
    <property type="entry name" value="Winged helix-like DNA-binding domain superfamily/Winged helix DNA-binding domain"/>
    <property type="match status" value="1"/>
</dbReference>
<evidence type="ECO:0000256" key="1">
    <source>
        <dbReference type="ARBA" id="ARBA00022741"/>
    </source>
</evidence>
<feature type="region of interest" description="Disordered" evidence="3">
    <location>
        <begin position="948"/>
        <end position="1000"/>
    </location>
</feature>
<feature type="region of interest" description="Disordered" evidence="3">
    <location>
        <begin position="382"/>
        <end position="410"/>
    </location>
</feature>
<dbReference type="SUPFAM" id="SSF52540">
    <property type="entry name" value="P-loop containing nucleoside triphosphate hydrolases"/>
    <property type="match status" value="1"/>
</dbReference>
<feature type="domain" description="HTH luxR-type" evidence="4">
    <location>
        <begin position="884"/>
        <end position="949"/>
    </location>
</feature>
<dbReference type="PANTHER" id="PTHR16305:SF35">
    <property type="entry name" value="TRANSCRIPTIONAL ACTIVATOR DOMAIN"/>
    <property type="match status" value="1"/>
</dbReference>
<dbReference type="Pfam" id="PF13191">
    <property type="entry name" value="AAA_16"/>
    <property type="match status" value="1"/>
</dbReference>
<dbReference type="InterPro" id="IPR036388">
    <property type="entry name" value="WH-like_DNA-bd_sf"/>
</dbReference>